<dbReference type="EMBL" id="VWSJ01000010">
    <property type="protein sequence ID" value="MSN96346.1"/>
    <property type="molecule type" value="Genomic_DNA"/>
</dbReference>
<feature type="transmembrane region" description="Helical" evidence="2">
    <location>
        <begin position="497"/>
        <end position="516"/>
    </location>
</feature>
<evidence type="ECO:0000256" key="1">
    <source>
        <dbReference type="ARBA" id="ARBA00022612"/>
    </source>
</evidence>
<dbReference type="RefSeq" id="WP_154570614.1">
    <property type="nucleotide sequence ID" value="NZ_VWSJ01000010.1"/>
</dbReference>
<dbReference type="Proteomes" id="UP000476338">
    <property type="component" value="Unassembled WGS sequence"/>
</dbReference>
<keyword evidence="2" id="KW-0472">Membrane</keyword>
<dbReference type="AlphaFoldDB" id="A0A6L5WHH9"/>
<reference evidence="4 5" key="1">
    <citation type="submission" date="2019-09" db="EMBL/GenBank/DDBJ databases">
        <authorList>
            <person name="Silva M."/>
            <person name="Pereira G."/>
            <person name="Lopes-Da-Costa L."/>
            <person name="Silva E."/>
        </authorList>
    </citation>
    <scope>NUCLEOTIDE SEQUENCE [LARGE SCALE GENOMIC DNA]</scope>
    <source>
        <strain evidence="4 5">FMV-PI01</strain>
    </source>
</reference>
<accession>A0A6L5WHH9</accession>
<evidence type="ECO:0000313" key="4">
    <source>
        <dbReference type="EMBL" id="MSN96346.1"/>
    </source>
</evidence>
<dbReference type="InterPro" id="IPR010090">
    <property type="entry name" value="Phage_tape_meas"/>
</dbReference>
<proteinExistence type="predicted"/>
<feature type="domain" description="Phage tail tape measure protein" evidence="3">
    <location>
        <begin position="148"/>
        <end position="349"/>
    </location>
</feature>
<keyword evidence="1" id="KW-1188">Viral release from host cell</keyword>
<evidence type="ECO:0000313" key="5">
    <source>
        <dbReference type="Proteomes" id="UP000476338"/>
    </source>
</evidence>
<dbReference type="NCBIfam" id="TIGR01760">
    <property type="entry name" value="tape_meas_TP901"/>
    <property type="match status" value="1"/>
</dbReference>
<dbReference type="PANTHER" id="PTHR37813:SF1">
    <property type="entry name" value="FELS-2 PROPHAGE PROTEIN"/>
    <property type="match status" value="1"/>
</dbReference>
<keyword evidence="2" id="KW-0812">Transmembrane</keyword>
<evidence type="ECO:0000256" key="2">
    <source>
        <dbReference type="SAM" id="Phobius"/>
    </source>
</evidence>
<name>A0A6L5WHH9_9BACT</name>
<comment type="caution">
    <text evidence="4">The sequence shown here is derived from an EMBL/GenBank/DDBJ whole genome shotgun (WGS) entry which is preliminary data.</text>
</comment>
<protein>
    <submittedName>
        <fullName evidence="4">Phage tail tape measure protein</fullName>
    </submittedName>
</protein>
<organism evidence="4 5">
    <name type="scientific">Campylobacter portucalensis</name>
    <dbReference type="NCBI Taxonomy" id="2608384"/>
    <lineage>
        <taxon>Bacteria</taxon>
        <taxon>Pseudomonadati</taxon>
        <taxon>Campylobacterota</taxon>
        <taxon>Epsilonproteobacteria</taxon>
        <taxon>Campylobacterales</taxon>
        <taxon>Campylobacteraceae</taxon>
        <taxon>Campylobacter</taxon>
    </lineage>
</organism>
<reference evidence="4 5" key="2">
    <citation type="submission" date="2020-03" db="EMBL/GenBank/DDBJ databases">
        <title>Campylobacter portucalensis sp. nov., a new species of Campylobacter isolated from the reproductive tract of bulls.</title>
        <authorList>
            <person name="Silva M.F."/>
            <person name="Pereira G."/>
            <person name="Carneiro C."/>
            <person name="Hemphill A."/>
            <person name="Mateus L."/>
            <person name="Lopes-Da-Costa L."/>
            <person name="Silva E."/>
        </authorList>
    </citation>
    <scope>NUCLEOTIDE SEQUENCE [LARGE SCALE GENOMIC DNA]</scope>
    <source>
        <strain evidence="4 5">FMV-PI01</strain>
    </source>
</reference>
<evidence type="ECO:0000259" key="3">
    <source>
        <dbReference type="Pfam" id="PF10145"/>
    </source>
</evidence>
<sequence length="788" mass="85197">MAKNATLTFEVDLSQLNTALNRINRETSTLNQSLSRGLEDAMQAYKNGVSKLSIKGLSFEQKEKTFKELDELKKKIKTTQKAKLDLDISDANKRLKSLAGNIIATVGVVKGITVPISTAIDFEESMADVKKVVDFDSNKELKEFSGEIVKLSRVIPMSANELASITAAGGQLGIAKSQLIEFTNVAAKMGVAFDTSAHQAGDSMGKLMNIFNMDIAGVTKLGDAINHLSDNSAAKASEVVEVLKRIGGASQTVRLTAQEAAALSAAFLSLGKTPELAATSSKTLLLQLKNISSLGDKAENAIAELGLTTTELEKQMNIDPQKTIIGFLEAVKNMPNQDKQLQILTDLFGRGFSADIALLVNGLDTYKDTLANVSDEAIYLNSMTKEFQNKSATTANNIQLLKNNISEIGINVGNVFLPALNRVVKVIQKVSQGIASFASNFPNLTKAIAIAITSVISLNIALLSIKMAGPLATIGLSSFRAMLLKLPIDVLSFKKSFLGLDFTNIGLNATLALATIKKSFSGMALGVIASIKSINLAFLTNPITLIALTIAAVAYIVYRNWDKLKSFFSGFFKGLSQGLEPTITAFKNTFSGLSNIFNFLKEKLISFFSIFARSDESREKLAQLEAKGVSFGQVVGGVINMLLYPFRALDNIITAIGLSIDIIKLKGKEWGEALSNTALNVVNDIKAFFEPLFNWLDGKFGWVRNMTNKITSGVKGFFGFGNKEPTTQTTQGDLNKLIAGSQIYQSDNHTTKQINDDRIININMYGSSASPQEVAKFIDKNSYYLGGD</sequence>
<feature type="transmembrane region" description="Helical" evidence="2">
    <location>
        <begin position="447"/>
        <end position="476"/>
    </location>
</feature>
<keyword evidence="2" id="KW-1133">Transmembrane helix</keyword>
<dbReference type="PANTHER" id="PTHR37813">
    <property type="entry name" value="FELS-2 PROPHAGE PROTEIN"/>
    <property type="match status" value="1"/>
</dbReference>
<dbReference type="Pfam" id="PF10145">
    <property type="entry name" value="PhageMin_Tail"/>
    <property type="match status" value="1"/>
</dbReference>
<gene>
    <name evidence="4" type="ORF">F1B92_03930</name>
</gene>
<keyword evidence="5" id="KW-1185">Reference proteome</keyword>
<feature type="transmembrane region" description="Helical" evidence="2">
    <location>
        <begin position="536"/>
        <end position="558"/>
    </location>
</feature>